<reference evidence="1 2" key="1">
    <citation type="journal article" date="2019" name="Nat. Med.">
        <title>A library of human gut bacterial isolates paired with longitudinal multiomics data enables mechanistic microbiome research.</title>
        <authorList>
            <person name="Poyet M."/>
            <person name="Groussin M."/>
            <person name="Gibbons S.M."/>
            <person name="Avila-Pacheco J."/>
            <person name="Jiang X."/>
            <person name="Kearney S.M."/>
            <person name="Perrotta A.R."/>
            <person name="Berdy B."/>
            <person name="Zhao S."/>
            <person name="Lieberman T.D."/>
            <person name="Swanson P.K."/>
            <person name="Smith M."/>
            <person name="Roesemann S."/>
            <person name="Alexander J.E."/>
            <person name="Rich S.A."/>
            <person name="Livny J."/>
            <person name="Vlamakis H."/>
            <person name="Clish C."/>
            <person name="Bullock K."/>
            <person name="Deik A."/>
            <person name="Scott J."/>
            <person name="Pierce K.A."/>
            <person name="Xavier R.J."/>
            <person name="Alm E.J."/>
        </authorList>
    </citation>
    <scope>NUCLEOTIDE SEQUENCE [LARGE SCALE GENOMIC DNA]</scope>
    <source>
        <strain evidence="1 2">BIOML-A7</strain>
    </source>
</reference>
<dbReference type="SUPFAM" id="SSF69304">
    <property type="entry name" value="Tricorn protease N-terminal domain"/>
    <property type="match status" value="1"/>
</dbReference>
<dbReference type="RefSeq" id="WP_161159178.1">
    <property type="nucleotide sequence ID" value="NZ_WWSB01000008.1"/>
</dbReference>
<dbReference type="Proteomes" id="UP000446719">
    <property type="component" value="Unassembled WGS sequence"/>
</dbReference>
<dbReference type="EMBL" id="WWSB01000008">
    <property type="protein sequence ID" value="MZK18066.1"/>
    <property type="molecule type" value="Genomic_DNA"/>
</dbReference>
<name>A0A845KMW1_9FIRM</name>
<evidence type="ECO:0000313" key="1">
    <source>
        <dbReference type="EMBL" id="MZK18066.1"/>
    </source>
</evidence>
<comment type="caution">
    <text evidence="1">The sequence shown here is derived from an EMBL/GenBank/DDBJ whole genome shotgun (WGS) entry which is preliminary data.</text>
</comment>
<gene>
    <name evidence="1" type="ORF">GT565_08080</name>
</gene>
<protein>
    <submittedName>
        <fullName evidence="1">DUF5050 domain-containing protein</fullName>
    </submittedName>
</protein>
<evidence type="ECO:0000313" key="2">
    <source>
        <dbReference type="Proteomes" id="UP000446719"/>
    </source>
</evidence>
<dbReference type="AlphaFoldDB" id="A0A845KMW1"/>
<organism evidence="1 2">
    <name type="scientific">Dorea longicatena</name>
    <dbReference type="NCBI Taxonomy" id="88431"/>
    <lineage>
        <taxon>Bacteria</taxon>
        <taxon>Bacillati</taxon>
        <taxon>Bacillota</taxon>
        <taxon>Clostridia</taxon>
        <taxon>Lachnospirales</taxon>
        <taxon>Lachnospiraceae</taxon>
        <taxon>Dorea</taxon>
    </lineage>
</organism>
<accession>A0A845KMW1</accession>
<proteinExistence type="predicted"/>
<sequence length="210" mass="24256">MDVKARKSRFRKYTLMFFIVSILLMVVSGVLGGKNANDIYGENAESTYSDDEFYIDTKDGNKLKQAKKSDKEEKCYSTESVKQFAVVGKYLIYCTEKGKDSKLIRYDLESQKSKKLAENIQKFYAEQEIYAQNGTQIVAISYDGKNIVSKVKDAVMIKYKAKKIYFLKTKEEDGLLKFEKKGKGYQVYEYDTETGKENEKNVVKKIEVKK</sequence>